<dbReference type="Gene3D" id="3.30.40.10">
    <property type="entry name" value="Zinc/RING finger domain, C3HC4 (zinc finger)"/>
    <property type="match status" value="1"/>
</dbReference>
<name>A0A8J5HJ80_ZINOF</name>
<dbReference type="SUPFAM" id="SSF57850">
    <property type="entry name" value="RING/U-box"/>
    <property type="match status" value="1"/>
</dbReference>
<dbReference type="GO" id="GO:0006511">
    <property type="term" value="P:ubiquitin-dependent protein catabolic process"/>
    <property type="evidence" value="ECO:0007669"/>
    <property type="project" value="TreeGrafter"/>
</dbReference>
<organism evidence="6 7">
    <name type="scientific">Zingiber officinale</name>
    <name type="common">Ginger</name>
    <name type="synonym">Amomum zingiber</name>
    <dbReference type="NCBI Taxonomy" id="94328"/>
    <lineage>
        <taxon>Eukaryota</taxon>
        <taxon>Viridiplantae</taxon>
        <taxon>Streptophyta</taxon>
        <taxon>Embryophyta</taxon>
        <taxon>Tracheophyta</taxon>
        <taxon>Spermatophyta</taxon>
        <taxon>Magnoliopsida</taxon>
        <taxon>Liliopsida</taxon>
        <taxon>Zingiberales</taxon>
        <taxon>Zingiberaceae</taxon>
        <taxon>Zingiber</taxon>
    </lineage>
</organism>
<dbReference type="EMBL" id="JACMSC010000003">
    <property type="protein sequence ID" value="KAG6529224.1"/>
    <property type="molecule type" value="Genomic_DNA"/>
</dbReference>
<keyword evidence="2 4" id="KW-0863">Zinc-finger</keyword>
<keyword evidence="1" id="KW-0479">Metal-binding</keyword>
<dbReference type="PANTHER" id="PTHR22765">
    <property type="entry name" value="RING FINGER AND PROTEASE ASSOCIATED DOMAIN-CONTAINING"/>
    <property type="match status" value="1"/>
</dbReference>
<reference evidence="6 7" key="1">
    <citation type="submission" date="2020-08" db="EMBL/GenBank/DDBJ databases">
        <title>Plant Genome Project.</title>
        <authorList>
            <person name="Zhang R.-G."/>
        </authorList>
    </citation>
    <scope>NUCLEOTIDE SEQUENCE [LARGE SCALE GENOMIC DNA]</scope>
    <source>
        <tissue evidence="6">Rhizome</tissue>
    </source>
</reference>
<protein>
    <recommendedName>
        <fullName evidence="5">RING-type domain-containing protein</fullName>
    </recommendedName>
</protein>
<accession>A0A8J5HJ80</accession>
<keyword evidence="7" id="KW-1185">Reference proteome</keyword>
<dbReference type="SMART" id="SM00184">
    <property type="entry name" value="RING"/>
    <property type="match status" value="1"/>
</dbReference>
<dbReference type="InterPro" id="IPR011016">
    <property type="entry name" value="Znf_RING-CH"/>
</dbReference>
<evidence type="ECO:0000313" key="6">
    <source>
        <dbReference type="EMBL" id="KAG6529224.1"/>
    </source>
</evidence>
<comment type="caution">
    <text evidence="6">The sequence shown here is derived from an EMBL/GenBank/DDBJ whole genome shotgun (WGS) entry which is preliminary data.</text>
</comment>
<dbReference type="GO" id="GO:0008270">
    <property type="term" value="F:zinc ion binding"/>
    <property type="evidence" value="ECO:0007669"/>
    <property type="project" value="UniProtKB-KW"/>
</dbReference>
<sequence length="290" mass="32952">MDALELYQEDLLLQQIETPFPQNLCIRNALQTLTNISPNLLFLMASSSAFMSNAVDDAVAMEVSAGWEGTANGYVLSTEARVVTRRSRYTLPPELTLHFCLRTISPYTHGVEHAHFTIQPHYHSILDEAAWDDETRRMLSHVAADHVRTIDLDLLLLAFRRYTRAVNDRFPIMQLSTMEFFSGIVIPPRAALSIFTPLYYLSQQYFSEADHIDVQPVRGPTPAPAALVEGLQEKIVEEPGVCSICLDEFQVTTRVLEMPCHHTFHNECLREWLTRSNTCPLCRFALPDVE</sequence>
<dbReference type="AlphaFoldDB" id="A0A8J5HJ80"/>
<evidence type="ECO:0000256" key="3">
    <source>
        <dbReference type="ARBA" id="ARBA00022833"/>
    </source>
</evidence>
<evidence type="ECO:0000256" key="4">
    <source>
        <dbReference type="PROSITE-ProRule" id="PRU00175"/>
    </source>
</evidence>
<evidence type="ECO:0000259" key="5">
    <source>
        <dbReference type="PROSITE" id="PS50089"/>
    </source>
</evidence>
<gene>
    <name evidence="6" type="ORF">ZIOFF_011420</name>
</gene>
<dbReference type="InterPro" id="IPR013083">
    <property type="entry name" value="Znf_RING/FYVE/PHD"/>
</dbReference>
<dbReference type="Proteomes" id="UP000734854">
    <property type="component" value="Unassembled WGS sequence"/>
</dbReference>
<dbReference type="PROSITE" id="PS50089">
    <property type="entry name" value="ZF_RING_2"/>
    <property type="match status" value="1"/>
</dbReference>
<dbReference type="SMART" id="SM00744">
    <property type="entry name" value="RINGv"/>
    <property type="match status" value="1"/>
</dbReference>
<keyword evidence="3" id="KW-0862">Zinc</keyword>
<evidence type="ECO:0000256" key="2">
    <source>
        <dbReference type="ARBA" id="ARBA00022771"/>
    </source>
</evidence>
<dbReference type="GO" id="GO:0061630">
    <property type="term" value="F:ubiquitin protein ligase activity"/>
    <property type="evidence" value="ECO:0007669"/>
    <property type="project" value="TreeGrafter"/>
</dbReference>
<proteinExistence type="predicted"/>
<dbReference type="InterPro" id="IPR051826">
    <property type="entry name" value="E3_ubiquitin-ligase_domain"/>
</dbReference>
<dbReference type="InterPro" id="IPR001841">
    <property type="entry name" value="Znf_RING"/>
</dbReference>
<evidence type="ECO:0000313" key="7">
    <source>
        <dbReference type="Proteomes" id="UP000734854"/>
    </source>
</evidence>
<dbReference type="Pfam" id="PF13639">
    <property type="entry name" value="zf-RING_2"/>
    <property type="match status" value="1"/>
</dbReference>
<feature type="domain" description="RING-type" evidence="5">
    <location>
        <begin position="242"/>
        <end position="283"/>
    </location>
</feature>
<evidence type="ECO:0000256" key="1">
    <source>
        <dbReference type="ARBA" id="ARBA00022723"/>
    </source>
</evidence>